<evidence type="ECO:0000256" key="1">
    <source>
        <dbReference type="ARBA" id="ARBA00005011"/>
    </source>
</evidence>
<dbReference type="PANTHER" id="PTHR43643">
    <property type="entry name" value="HISTIDINOL-PHOSPHATE AMINOTRANSFERASE 2"/>
    <property type="match status" value="1"/>
</dbReference>
<dbReference type="GO" id="GO:0004400">
    <property type="term" value="F:histidinol-phosphate transaminase activity"/>
    <property type="evidence" value="ECO:0007669"/>
    <property type="project" value="UniProtKB-EC"/>
</dbReference>
<comment type="similarity">
    <text evidence="9">Belongs to the class-I pyridoxal-phosphate-dependent aminotransferase family.</text>
</comment>
<protein>
    <recommendedName>
        <fullName evidence="9">Aminotransferase</fullName>
        <ecNumber evidence="9">2.6.1.-</ecNumber>
    </recommendedName>
</protein>
<dbReference type="EC" id="2.6.1.-" evidence="9"/>
<dbReference type="CDD" id="cd00609">
    <property type="entry name" value="AAT_like"/>
    <property type="match status" value="1"/>
</dbReference>
<sequence length="343" mass="38232">MMQKKKVRSSDTTETKQLVDFSTVFWHGADLSKLKMHLIDNIDLISAVPERSAETISRLLSRRIEVREDEVLVTSGSTGAIHLIAKRTAGASSLVISPTHQEFKVALARNGHQVTEVDSCVDITKLPLEGIQYCWLCTPNISDGRLWSRTSLLTLFKENPNVTFIVDISMAAFVIEETLKPSDIKNHKNLILVSSFSKAYNVPGMRVGYVVARKNIIAELRESSTPCNISAFAVEAIRFILIHPAQFTLPARKWHRSATELKARLSAIDGLEILPSSTAFFVVRLLDMDAVKLNEYLMNDCGMKVAVCTDGLELKPNEFRVNALDNESNRALADAIATWMSNR</sequence>
<dbReference type="Proteomes" id="UP000189956">
    <property type="component" value="Unassembled WGS sequence"/>
</dbReference>
<keyword evidence="5 9" id="KW-0808">Transferase</keyword>
<dbReference type="AlphaFoldDB" id="A0A1T4KD55"/>
<dbReference type="GO" id="GO:0000105">
    <property type="term" value="P:L-histidine biosynthetic process"/>
    <property type="evidence" value="ECO:0007669"/>
    <property type="project" value="UniProtKB-KW"/>
</dbReference>
<dbReference type="Gene3D" id="3.90.1150.10">
    <property type="entry name" value="Aspartate Aminotransferase, domain 1"/>
    <property type="match status" value="1"/>
</dbReference>
<evidence type="ECO:0000256" key="3">
    <source>
        <dbReference type="ARBA" id="ARBA00022576"/>
    </source>
</evidence>
<evidence type="ECO:0000256" key="7">
    <source>
        <dbReference type="ARBA" id="ARBA00023102"/>
    </source>
</evidence>
<evidence type="ECO:0000256" key="4">
    <source>
        <dbReference type="ARBA" id="ARBA00022605"/>
    </source>
</evidence>
<dbReference type="Pfam" id="PF00155">
    <property type="entry name" value="Aminotran_1_2"/>
    <property type="match status" value="1"/>
</dbReference>
<dbReference type="PROSITE" id="PS00105">
    <property type="entry name" value="AA_TRANSFER_CLASS_1"/>
    <property type="match status" value="1"/>
</dbReference>
<evidence type="ECO:0000256" key="6">
    <source>
        <dbReference type="ARBA" id="ARBA00022898"/>
    </source>
</evidence>
<comment type="pathway">
    <text evidence="1">Amino-acid biosynthesis; L-histidine biosynthesis; L-histidine from 5-phospho-alpha-D-ribose 1-diphosphate: step 7/9.</text>
</comment>
<dbReference type="InterPro" id="IPR015421">
    <property type="entry name" value="PyrdxlP-dep_Trfase_major"/>
</dbReference>
<dbReference type="SUPFAM" id="SSF53383">
    <property type="entry name" value="PLP-dependent transferases"/>
    <property type="match status" value="1"/>
</dbReference>
<dbReference type="InterPro" id="IPR004838">
    <property type="entry name" value="NHTrfase_class1_PyrdxlP-BS"/>
</dbReference>
<evidence type="ECO:0000256" key="8">
    <source>
        <dbReference type="ARBA" id="ARBA00047481"/>
    </source>
</evidence>
<keyword evidence="7" id="KW-0368">Histidine biosynthesis</keyword>
<dbReference type="InterPro" id="IPR050106">
    <property type="entry name" value="HistidinolP_aminotransfase"/>
</dbReference>
<dbReference type="GO" id="GO:0030170">
    <property type="term" value="F:pyridoxal phosphate binding"/>
    <property type="evidence" value="ECO:0007669"/>
    <property type="project" value="InterPro"/>
</dbReference>
<evidence type="ECO:0000256" key="5">
    <source>
        <dbReference type="ARBA" id="ARBA00022679"/>
    </source>
</evidence>
<keyword evidence="3 9" id="KW-0032">Aminotransferase</keyword>
<dbReference type="InterPro" id="IPR015422">
    <property type="entry name" value="PyrdxlP-dep_Trfase_small"/>
</dbReference>
<reference evidence="11 12" key="1">
    <citation type="submission" date="2017-02" db="EMBL/GenBank/DDBJ databases">
        <authorList>
            <person name="Peterson S.W."/>
        </authorList>
    </citation>
    <scope>NUCLEOTIDE SEQUENCE [LARGE SCALE GENOMIC DNA]</scope>
    <source>
        <strain evidence="11 12">ATCC 700135</strain>
    </source>
</reference>
<dbReference type="EMBL" id="FUWL01000005">
    <property type="protein sequence ID" value="SJZ40275.1"/>
    <property type="molecule type" value="Genomic_DNA"/>
</dbReference>
<keyword evidence="6" id="KW-0663">Pyridoxal phosphate</keyword>
<evidence type="ECO:0000313" key="11">
    <source>
        <dbReference type="EMBL" id="SJZ40275.1"/>
    </source>
</evidence>
<evidence type="ECO:0000256" key="9">
    <source>
        <dbReference type="RuleBase" id="RU000481"/>
    </source>
</evidence>
<dbReference type="InterPro" id="IPR015424">
    <property type="entry name" value="PyrdxlP-dep_Trfase"/>
</dbReference>
<dbReference type="PANTHER" id="PTHR43643:SF6">
    <property type="entry name" value="HISTIDINOL-PHOSPHATE AMINOTRANSFERASE"/>
    <property type="match status" value="1"/>
</dbReference>
<evidence type="ECO:0000256" key="2">
    <source>
        <dbReference type="ARBA" id="ARBA00007970"/>
    </source>
</evidence>
<dbReference type="Gene3D" id="3.40.640.10">
    <property type="entry name" value="Type I PLP-dependent aspartate aminotransferase-like (Major domain)"/>
    <property type="match status" value="1"/>
</dbReference>
<dbReference type="InterPro" id="IPR004839">
    <property type="entry name" value="Aminotransferase_I/II_large"/>
</dbReference>
<dbReference type="RefSeq" id="WP_051522699.1">
    <property type="nucleotide sequence ID" value="NZ_FUWL01000005.1"/>
</dbReference>
<feature type="domain" description="Aminotransferase class I/classII large" evidence="10">
    <location>
        <begin position="49"/>
        <end position="336"/>
    </location>
</feature>
<organism evidence="11 12">
    <name type="scientific">Porphyromonas cangingivalis</name>
    <dbReference type="NCBI Taxonomy" id="36874"/>
    <lineage>
        <taxon>Bacteria</taxon>
        <taxon>Pseudomonadati</taxon>
        <taxon>Bacteroidota</taxon>
        <taxon>Bacteroidia</taxon>
        <taxon>Bacteroidales</taxon>
        <taxon>Porphyromonadaceae</taxon>
        <taxon>Porphyromonas</taxon>
    </lineage>
</organism>
<comment type="cofactor">
    <cofactor evidence="9">
        <name>pyridoxal 5'-phosphate</name>
        <dbReference type="ChEBI" id="CHEBI:597326"/>
    </cofactor>
</comment>
<keyword evidence="4" id="KW-0028">Amino-acid biosynthesis</keyword>
<evidence type="ECO:0000259" key="10">
    <source>
        <dbReference type="Pfam" id="PF00155"/>
    </source>
</evidence>
<accession>A0A1T4KD55</accession>
<evidence type="ECO:0000313" key="12">
    <source>
        <dbReference type="Proteomes" id="UP000189956"/>
    </source>
</evidence>
<proteinExistence type="inferred from homology"/>
<comment type="similarity">
    <text evidence="2">Belongs to the class-II pyridoxal-phosphate-dependent aminotransferase family. Histidinol-phosphate aminotransferase subfamily.</text>
</comment>
<comment type="catalytic activity">
    <reaction evidence="8">
        <text>L-histidinol phosphate + 2-oxoglutarate = 3-(imidazol-4-yl)-2-oxopropyl phosphate + L-glutamate</text>
        <dbReference type="Rhea" id="RHEA:23744"/>
        <dbReference type="ChEBI" id="CHEBI:16810"/>
        <dbReference type="ChEBI" id="CHEBI:29985"/>
        <dbReference type="ChEBI" id="CHEBI:57766"/>
        <dbReference type="ChEBI" id="CHEBI:57980"/>
        <dbReference type="EC" id="2.6.1.9"/>
    </reaction>
</comment>
<name>A0A1T4KD55_PORCN</name>
<gene>
    <name evidence="11" type="ORF">SAMN02745205_00672</name>
</gene>